<keyword evidence="2" id="KW-1185">Reference proteome</keyword>
<reference evidence="1" key="1">
    <citation type="journal article" date="2021" name="New Phytol.">
        <title>Evolutionary innovations through gain and loss of genes in the ectomycorrhizal Boletales.</title>
        <authorList>
            <person name="Wu G."/>
            <person name="Miyauchi S."/>
            <person name="Morin E."/>
            <person name="Kuo A."/>
            <person name="Drula E."/>
            <person name="Varga T."/>
            <person name="Kohler A."/>
            <person name="Feng B."/>
            <person name="Cao Y."/>
            <person name="Lipzen A."/>
            <person name="Daum C."/>
            <person name="Hundley H."/>
            <person name="Pangilinan J."/>
            <person name="Johnson J."/>
            <person name="Barry K."/>
            <person name="LaButti K."/>
            <person name="Ng V."/>
            <person name="Ahrendt S."/>
            <person name="Min B."/>
            <person name="Choi I.G."/>
            <person name="Park H."/>
            <person name="Plett J.M."/>
            <person name="Magnuson J."/>
            <person name="Spatafora J.W."/>
            <person name="Nagy L.G."/>
            <person name="Henrissat B."/>
            <person name="Grigoriev I.V."/>
            <person name="Yang Z.L."/>
            <person name="Xu J."/>
            <person name="Martin F.M."/>
        </authorList>
    </citation>
    <scope>NUCLEOTIDE SEQUENCE</scope>
    <source>
        <strain evidence="1">KUC20120723A-06</strain>
    </source>
</reference>
<dbReference type="EMBL" id="MU266347">
    <property type="protein sequence ID" value="KAH7928928.1"/>
    <property type="molecule type" value="Genomic_DNA"/>
</dbReference>
<proteinExistence type="predicted"/>
<organism evidence="1 2">
    <name type="scientific">Leucogyrophana mollusca</name>
    <dbReference type="NCBI Taxonomy" id="85980"/>
    <lineage>
        <taxon>Eukaryota</taxon>
        <taxon>Fungi</taxon>
        <taxon>Dikarya</taxon>
        <taxon>Basidiomycota</taxon>
        <taxon>Agaricomycotina</taxon>
        <taxon>Agaricomycetes</taxon>
        <taxon>Agaricomycetidae</taxon>
        <taxon>Boletales</taxon>
        <taxon>Boletales incertae sedis</taxon>
        <taxon>Leucogyrophana</taxon>
    </lineage>
</organism>
<comment type="caution">
    <text evidence="1">The sequence shown here is derived from an EMBL/GenBank/DDBJ whole genome shotgun (WGS) entry which is preliminary data.</text>
</comment>
<evidence type="ECO:0000313" key="2">
    <source>
        <dbReference type="Proteomes" id="UP000790709"/>
    </source>
</evidence>
<protein>
    <submittedName>
        <fullName evidence="1">PP2C-domain-containing protein</fullName>
    </submittedName>
</protein>
<name>A0ACB8BWC8_9AGAM</name>
<accession>A0ACB8BWC8</accession>
<sequence length="1842" mass="203447">MSFSQTSLLSDVTAVNESGFVSSEVLLSSVANASVAPHSPEDLLRPNILAPHAANETNADIAPWIEPPSPPSKRSWVAHKSSLASFRQGSAGTVFARSRGSESASIAESYTSTQSDMTFRDQGSPQDRKGKSSMKIFTDIIKKSRSLTRLPDPDRLGIGSSTSLLPSQLSIDTFMTDLPVPRSPSPPPPPKKDKPRVKRRVLNKPQAHVQQTSESIPTIDLNFDQIDQIIDRNAIVERGPGPSMPPPGSSQDMDTVSALGSTLPMPPSPTSSIFSNPFLPSSSLVQRNAHLTHDLRKVSPKSILPPVDRSEQPGGEVTDPATVGSWTAPESWAVEKDGEEEEEAAESSSEDGESLGTGTRSTSGITEASGSGSKTKSRHKKHSSSKQSASSGRYRVRIYRADGSYHVAPILLQSTVADINPSLDKKLVMEKPRETHKSHPKEQGSLDKKPVMDKPRETHKLYLKERGRERILAPTERPASIVRRRLEQAGYDQADSLDFLGAEDMTFLMKFVYKSQLLGPTTDDLVFDHPEHIDLTGHGLPTIPIILHQHASTIVTLNLSRNPMVEIPLDFIQSCTTLRELRLSNMAMKKVPQSVRHSASLHRLDLSCNRIMDLDDAALDRIPDLSTLKLQNNRMEQLPWYFPRLQNLTSLNISNNKFVHVPRVICGMESLKDLDMSFNMITVLPEEICGLSNLQRLVIVGNQVTRLPTDCASLINLRQLDCRRNNISDLTVAYTIPKLEELLADHNIVHALDLSLGPSMKTLDASYNDITILKLVPGSLVQSPYALTSLDVSHAKLSSLDDFALSQLSSLKTLKLDHNSFRFIPDSLGDLTFLESLSCSDNQLDALPSTIGQLGRLETLDVHNNSLMELPVTLWNCGSLVHINVTSNLLSTWHEPLGSSLIVPPATGISLEVPASPPSRTPYPHRKPSNADSIMSSSSSTMRPLPPLAHSLERLYVGENRLTDEVLGTFSIFRELQVLNLSFNEIQELPSSFFKSFHKLEELYLSGNQLTSIPTENLDSMHLSVLFLNGNKLQTLPKELAKVPSLTVIDVGSNLLRYNILNWQFDWNWNFNRNLKYLNLSGNKRLEIGSGGPKPPGDRDLEQTKVLADFSGLTQLRVLGLMDVTTTSINIPEEGEDRRVRTSPSEVNKMSYGIADTISKTGLINMFDLVVPGFRDHKDEAIFAMFGRARAGDSNNHLSKFVADNFKKMFKQQLSHLNQDRHEGVPDALRRSFLRLNKNLHDHLYSTPHRKMSQVSVSDASTSSSDMYTRAGASGIVLYFVDKMLYVANAGYSLAVISNQGAAELISVKHDPFDRREIARIRAAEGWVSQKGLIHDEIDTSRSFGFFHDFPVVNARPDIHVRKLTEQDEFVIVANRGLWDYISYQTAVDIARSERAEPTIAAQKLRDFAISYGADGSTMIMVISVADLFASRSRQQAADAFIDSDTYGSVKKRGGKKTDIADRTITRLDGEISPPIGHLALVFTDIRNSTQLWEANAGMPTAMRLHNSLLRRHLRLCGGYVVKTEGDAFMCSFPTTLAALWWCLIVQQQLLHEAWPLEILECDEGKEVRDSEGRIIARGLSVRMSVHCGTPVCEPDPITNRMDYFGPMVIRAARLNGYALGGQIMCSADVVREINARVREIGPDTEYSDFQPTQAVEAIRRMDIAVVPAGEIKLKGLEVPETVSVIYPGALAARQDLEASGARPSTSSPARVQLSIAQVRELASLCLRFEALSSGRVFRPLPERNTDKTSEVPLGLLPDDEVLDPSVMYGDPALLLPPMNDNTSDFEIMMHLESLSVRLENATNALVARIRGKEFAATVAALERDGKIDAETLKILSSMLSS</sequence>
<evidence type="ECO:0000313" key="1">
    <source>
        <dbReference type="EMBL" id="KAH7928928.1"/>
    </source>
</evidence>
<dbReference type="Proteomes" id="UP000790709">
    <property type="component" value="Unassembled WGS sequence"/>
</dbReference>
<gene>
    <name evidence="1" type="ORF">BV22DRAFT_1081998</name>
</gene>